<accession>A0ABR3XP48</accession>
<keyword evidence="2" id="KW-1185">Reference proteome</keyword>
<sequence length="436" mass="48238">MEPTGFLSKPADMEHHCVSRRCQLCRFTILPGEAVIADINGHLSTIFASTAVSHLDKGLRAVFRLCSHLCSHYKGQVPGYHAACLAYAYVIPSRQFLRAVAYEYEPGLAEDRRRRRRIRDLLADKIGQAYGFPLELCCMTADELVCMSAVHTIQQVWGARRSAGGQFDISRGLWADYVHIDGLRYVANLFDRPGLSVGGSAVLSVDKASLVDVLYVLEDHLGVRQLVFGHQQQDITRSLVGVTKKRDQWWRTIVLSPVDRKLEAKSDGLKIRAIRSGSEPDAANMTWSLPISPPVRDEICLLPYAPYSSLPLRSQQMTALDCNVPGVTGYSIGWAGNLMRIHAHHGGAGGEDLAVYRELGEYRSDVLWTHMPVEPGELISEIWVRYGGEYAHMAVMVRGESQVPPVGGRATLIRDASANVPYHAAFSSSRPPEESA</sequence>
<name>A0ABR3XP48_9PEZI</name>
<evidence type="ECO:0000313" key="1">
    <source>
        <dbReference type="EMBL" id="KAL1877357.1"/>
    </source>
</evidence>
<evidence type="ECO:0000313" key="2">
    <source>
        <dbReference type="Proteomes" id="UP001586593"/>
    </source>
</evidence>
<dbReference type="EMBL" id="JAZHXJ010000065">
    <property type="protein sequence ID" value="KAL1877357.1"/>
    <property type="molecule type" value="Genomic_DNA"/>
</dbReference>
<dbReference type="Proteomes" id="UP001586593">
    <property type="component" value="Unassembled WGS sequence"/>
</dbReference>
<gene>
    <name evidence="1" type="ORF">VTK73DRAFT_8652</name>
</gene>
<proteinExistence type="predicted"/>
<reference evidence="1 2" key="1">
    <citation type="journal article" date="2024" name="Commun. Biol.">
        <title>Comparative genomic analysis of thermophilic fungi reveals convergent evolutionary adaptations and gene losses.</title>
        <authorList>
            <person name="Steindorff A.S."/>
            <person name="Aguilar-Pontes M.V."/>
            <person name="Robinson A.J."/>
            <person name="Andreopoulos B."/>
            <person name="LaButti K."/>
            <person name="Kuo A."/>
            <person name="Mondo S."/>
            <person name="Riley R."/>
            <person name="Otillar R."/>
            <person name="Haridas S."/>
            <person name="Lipzen A."/>
            <person name="Grimwood J."/>
            <person name="Schmutz J."/>
            <person name="Clum A."/>
            <person name="Reid I.D."/>
            <person name="Moisan M.C."/>
            <person name="Butler G."/>
            <person name="Nguyen T.T.M."/>
            <person name="Dewar K."/>
            <person name="Conant G."/>
            <person name="Drula E."/>
            <person name="Henrissat B."/>
            <person name="Hansel C."/>
            <person name="Singer S."/>
            <person name="Hutchinson M.I."/>
            <person name="de Vries R.P."/>
            <person name="Natvig D.O."/>
            <person name="Powell A.J."/>
            <person name="Tsang A."/>
            <person name="Grigoriev I.V."/>
        </authorList>
    </citation>
    <scope>NUCLEOTIDE SEQUENCE [LARGE SCALE GENOMIC DNA]</scope>
    <source>
        <strain evidence="1 2">ATCC 24622</strain>
    </source>
</reference>
<comment type="caution">
    <text evidence="1">The sequence shown here is derived from an EMBL/GenBank/DDBJ whole genome shotgun (WGS) entry which is preliminary data.</text>
</comment>
<organism evidence="1 2">
    <name type="scientific">Phialemonium thermophilum</name>
    <dbReference type="NCBI Taxonomy" id="223376"/>
    <lineage>
        <taxon>Eukaryota</taxon>
        <taxon>Fungi</taxon>
        <taxon>Dikarya</taxon>
        <taxon>Ascomycota</taxon>
        <taxon>Pezizomycotina</taxon>
        <taxon>Sordariomycetes</taxon>
        <taxon>Sordariomycetidae</taxon>
        <taxon>Cephalothecales</taxon>
        <taxon>Cephalothecaceae</taxon>
        <taxon>Phialemonium</taxon>
    </lineage>
</organism>
<protein>
    <submittedName>
        <fullName evidence="1">Uncharacterized protein</fullName>
    </submittedName>
</protein>